<dbReference type="Pfam" id="PF13527">
    <property type="entry name" value="Acetyltransf_9"/>
    <property type="match status" value="1"/>
</dbReference>
<keyword evidence="5" id="KW-1185">Reference proteome</keyword>
<comment type="caution">
    <text evidence="4">The sequence shown here is derived from an EMBL/GenBank/DDBJ whole genome shotgun (WGS) entry which is preliminary data.</text>
</comment>
<accession>A0ABW5C712</accession>
<dbReference type="Gene3D" id="3.40.630.30">
    <property type="match status" value="1"/>
</dbReference>
<dbReference type="InterPro" id="IPR000182">
    <property type="entry name" value="GNAT_dom"/>
</dbReference>
<proteinExistence type="predicted"/>
<dbReference type="GO" id="GO:0016746">
    <property type="term" value="F:acyltransferase activity"/>
    <property type="evidence" value="ECO:0007669"/>
    <property type="project" value="UniProtKB-KW"/>
</dbReference>
<keyword evidence="1 4" id="KW-0808">Transferase</keyword>
<evidence type="ECO:0000256" key="1">
    <source>
        <dbReference type="ARBA" id="ARBA00022679"/>
    </source>
</evidence>
<reference evidence="5" key="1">
    <citation type="journal article" date="2019" name="Int. J. Syst. Evol. Microbiol.">
        <title>The Global Catalogue of Microorganisms (GCM) 10K type strain sequencing project: providing services to taxonomists for standard genome sequencing and annotation.</title>
        <authorList>
            <consortium name="The Broad Institute Genomics Platform"/>
            <consortium name="The Broad Institute Genome Sequencing Center for Infectious Disease"/>
            <person name="Wu L."/>
            <person name="Ma J."/>
        </authorList>
    </citation>
    <scope>NUCLEOTIDE SEQUENCE [LARGE SCALE GENOMIC DNA]</scope>
    <source>
        <strain evidence="5">CGMCC 1.15474</strain>
    </source>
</reference>
<keyword evidence="2 4" id="KW-0012">Acyltransferase</keyword>
<name>A0ABW5C712_9BACI</name>
<feature type="domain" description="N-acetyltransferase" evidence="3">
    <location>
        <begin position="5"/>
        <end position="159"/>
    </location>
</feature>
<dbReference type="InterPro" id="IPR050680">
    <property type="entry name" value="YpeA/RimI_acetyltransf"/>
</dbReference>
<dbReference type="PANTHER" id="PTHR43420:SF31">
    <property type="entry name" value="ACETYLTRANSFERASE"/>
    <property type="match status" value="1"/>
</dbReference>
<dbReference type="Proteomes" id="UP001597318">
    <property type="component" value="Unassembled WGS sequence"/>
</dbReference>
<dbReference type="EMBL" id="JBHUIK010000009">
    <property type="protein sequence ID" value="MFD2216836.1"/>
    <property type="molecule type" value="Genomic_DNA"/>
</dbReference>
<dbReference type="EC" id="2.3.-.-" evidence="4"/>
<evidence type="ECO:0000313" key="5">
    <source>
        <dbReference type="Proteomes" id="UP001597318"/>
    </source>
</evidence>
<evidence type="ECO:0000256" key="2">
    <source>
        <dbReference type="ARBA" id="ARBA00023315"/>
    </source>
</evidence>
<evidence type="ECO:0000259" key="3">
    <source>
        <dbReference type="PROSITE" id="PS51186"/>
    </source>
</evidence>
<sequence>MDTLEFICDYKEKDDLRQSFNELANSIFGITFESWFANGFWTEKYIPFSYTDGNKVVANVSVNFMNILINGETKRGIQIGTVMTHPDYRNKGLSKKLMNKVLEKYEGSYDIMYLFANHSVLDFYPKFGFKRIEETQFISNIVDSHHTDVNATELIKLNGNNFKDLQFIYQFAKNRSPISNEFAVMNTEELLLFYCLNAFPNDIYYLEEEQVIVIFKIVEEENELHIYDVISHKIVDLLKIVNCISLESTKKIHYHFTVDGLHTNTKTFNGSEVLFIRCDNETNLPKKFKHPLTSQA</sequence>
<dbReference type="CDD" id="cd04301">
    <property type="entry name" value="NAT_SF"/>
    <property type="match status" value="1"/>
</dbReference>
<dbReference type="PANTHER" id="PTHR43420">
    <property type="entry name" value="ACETYLTRANSFERASE"/>
    <property type="match status" value="1"/>
</dbReference>
<dbReference type="PROSITE" id="PS51186">
    <property type="entry name" value="GNAT"/>
    <property type="match status" value="1"/>
</dbReference>
<dbReference type="InterPro" id="IPR016181">
    <property type="entry name" value="Acyl_CoA_acyltransferase"/>
</dbReference>
<dbReference type="SUPFAM" id="SSF55729">
    <property type="entry name" value="Acyl-CoA N-acyltransferases (Nat)"/>
    <property type="match status" value="1"/>
</dbReference>
<protein>
    <submittedName>
        <fullName evidence="4">GNAT family N-acetyltransferase</fullName>
        <ecNumber evidence="4">2.3.-.-</ecNumber>
    </submittedName>
</protein>
<dbReference type="RefSeq" id="WP_247343210.1">
    <property type="nucleotide sequence ID" value="NZ_CP095550.1"/>
</dbReference>
<gene>
    <name evidence="4" type="ORF">ACFSKK_24510</name>
</gene>
<organism evidence="4 5">
    <name type="scientific">Metabacillus endolithicus</name>
    <dbReference type="NCBI Taxonomy" id="1535204"/>
    <lineage>
        <taxon>Bacteria</taxon>
        <taxon>Bacillati</taxon>
        <taxon>Bacillota</taxon>
        <taxon>Bacilli</taxon>
        <taxon>Bacillales</taxon>
        <taxon>Bacillaceae</taxon>
        <taxon>Metabacillus</taxon>
    </lineage>
</organism>
<evidence type="ECO:0000313" key="4">
    <source>
        <dbReference type="EMBL" id="MFD2216836.1"/>
    </source>
</evidence>